<proteinExistence type="predicted"/>
<sequence length="167" mass="18272">MNFLRILCHLKTGQLAVKRTFSVASLDAIEHAIKQSEACHTGEIIFAVEPSLDLLPLLKGQSARERAIDLFSLLRVWDTPQNNGVLIYLLLADHDVEIVADRGIDAKVGLAGWEAICHEMERTFRKGQFEAGALAGINAITHLLQTHFPAESAGGENILPDRPVVLG</sequence>
<protein>
    <submittedName>
        <fullName evidence="2">Membrane protein</fullName>
    </submittedName>
    <submittedName>
        <fullName evidence="3">TLP18.3, Psb32 and MOLO-1 founding protein of phosphatase</fullName>
    </submittedName>
</protein>
<dbReference type="PANTHER" id="PTHR30373">
    <property type="entry name" value="UPF0603 PROTEIN YGCG"/>
    <property type="match status" value="1"/>
</dbReference>
<dbReference type="AlphaFoldDB" id="A0A1I4MCV6"/>
<dbReference type="InterPro" id="IPR007621">
    <property type="entry name" value="TPM_dom"/>
</dbReference>
<accession>A0A1I4MCV6</accession>
<name>A0A1I4MCV6_9PROT</name>
<dbReference type="EMBL" id="FOUF01000004">
    <property type="protein sequence ID" value="SFM00936.1"/>
    <property type="molecule type" value="Genomic_DNA"/>
</dbReference>
<evidence type="ECO:0000313" key="2">
    <source>
        <dbReference type="EMBL" id="CAE6517739.1"/>
    </source>
</evidence>
<reference evidence="2" key="2">
    <citation type="submission" date="2021-02" db="EMBL/GenBank/DDBJ databases">
        <authorList>
            <person name="Han P."/>
        </authorList>
    </citation>
    <scope>NUCLEOTIDE SEQUENCE</scope>
    <source>
        <strain evidence="2">Nitrosomonas nitrosa 18-3D</strain>
    </source>
</reference>
<feature type="domain" description="TPM" evidence="1">
    <location>
        <begin position="20"/>
        <end position="141"/>
    </location>
</feature>
<evidence type="ECO:0000313" key="4">
    <source>
        <dbReference type="Proteomes" id="UP000199561"/>
    </source>
</evidence>
<keyword evidence="4" id="KW-1185">Reference proteome</keyword>
<dbReference type="PANTHER" id="PTHR30373:SF8">
    <property type="entry name" value="BLL7265 PROTEIN"/>
    <property type="match status" value="1"/>
</dbReference>
<dbReference type="Pfam" id="PF04536">
    <property type="entry name" value="TPM_phosphatase"/>
    <property type="match status" value="1"/>
</dbReference>
<gene>
    <name evidence="2" type="ORF">NMYAN_80122</name>
    <name evidence="3" type="ORF">SAMN05421880_10421</name>
</gene>
<dbReference type="RefSeq" id="WP_090666440.1">
    <property type="nucleotide sequence ID" value="NZ_CAJNAP010000054.1"/>
</dbReference>
<evidence type="ECO:0000313" key="3">
    <source>
        <dbReference type="EMBL" id="SFM00936.1"/>
    </source>
</evidence>
<dbReference type="EMBL" id="CAJNAP010000054">
    <property type="protein sequence ID" value="CAE6517739.1"/>
    <property type="molecule type" value="Genomic_DNA"/>
</dbReference>
<reference evidence="3 4" key="1">
    <citation type="submission" date="2016-10" db="EMBL/GenBank/DDBJ databases">
        <authorList>
            <person name="de Groot N.N."/>
        </authorList>
    </citation>
    <scope>NUCLEOTIDE SEQUENCE [LARGE SCALE GENOMIC DNA]</scope>
    <source>
        <strain evidence="3 4">Nm146</strain>
    </source>
</reference>
<dbReference type="Gene3D" id="3.10.310.50">
    <property type="match status" value="1"/>
</dbReference>
<dbReference type="Proteomes" id="UP000199561">
    <property type="component" value="Unassembled WGS sequence"/>
</dbReference>
<evidence type="ECO:0000259" key="1">
    <source>
        <dbReference type="Pfam" id="PF04536"/>
    </source>
</evidence>
<organism evidence="3 4">
    <name type="scientific">Nitrosomonas nitrosa</name>
    <dbReference type="NCBI Taxonomy" id="52442"/>
    <lineage>
        <taxon>Bacteria</taxon>
        <taxon>Pseudomonadati</taxon>
        <taxon>Pseudomonadota</taxon>
        <taxon>Betaproteobacteria</taxon>
        <taxon>Nitrosomonadales</taxon>
        <taxon>Nitrosomonadaceae</taxon>
        <taxon>Nitrosomonas</taxon>
    </lineage>
</organism>
<dbReference type="Proteomes" id="UP000601736">
    <property type="component" value="Unassembled WGS sequence"/>
</dbReference>
<dbReference type="STRING" id="52442.SAMN05421880_10421"/>